<keyword evidence="6 7" id="KW-0012">Acyltransferase</keyword>
<proteinExistence type="predicted"/>
<evidence type="ECO:0000256" key="6">
    <source>
        <dbReference type="ARBA" id="ARBA00023315"/>
    </source>
</evidence>
<dbReference type="AlphaFoldDB" id="A0A0F0CQZ8"/>
<keyword evidence="3" id="KW-0997">Cell inner membrane</keyword>
<dbReference type="CDD" id="cd07984">
    <property type="entry name" value="LPLAT_LABLAT-like"/>
    <property type="match status" value="1"/>
</dbReference>
<sequence length="295" mass="33740">MLYALYLAGEFFVKILPLKACYILADILGSIYFFCAKNDKVALKENLKIILGNAAKKQDIEKYSKNVFIHFAKYLADFLKFSKINKQYLNKYVEIINSSYLDECLAKQKGIIVVTAHFGNWELGGAVIAALGHDISAIIWEHKNKKINQLFTTRRANNNIKQIPLNQIRQCFHVLKNNGILGIVGDKDYTGDLGETTLFGEKIFMPKGAAVLSLKTGAPIVACFVAREKNNKLKIFFEKPIWPDEITIPSGRSEKNNAVKKIMNSCMSMFEKYIKLYPDQWYAFEKIWKRTQITQ</sequence>
<dbReference type="PANTHER" id="PTHR30606:SF10">
    <property type="entry name" value="PHOSPHATIDYLINOSITOL MANNOSIDE ACYLTRANSFERASE"/>
    <property type="match status" value="1"/>
</dbReference>
<evidence type="ECO:0000256" key="4">
    <source>
        <dbReference type="ARBA" id="ARBA00022679"/>
    </source>
</evidence>
<dbReference type="GO" id="GO:0009247">
    <property type="term" value="P:glycolipid biosynthetic process"/>
    <property type="evidence" value="ECO:0007669"/>
    <property type="project" value="UniProtKB-ARBA"/>
</dbReference>
<evidence type="ECO:0000313" key="8">
    <source>
        <dbReference type="Proteomes" id="UP000033428"/>
    </source>
</evidence>
<protein>
    <submittedName>
        <fullName evidence="7">Lipid A biosynthesis acyltransferase</fullName>
        <ecNumber evidence="7">2.3.1.-</ecNumber>
    </submittedName>
</protein>
<organism evidence="7 8">
    <name type="scientific">Candidatus Omnitrophus magneticus</name>
    <dbReference type="NCBI Taxonomy" id="1609969"/>
    <lineage>
        <taxon>Bacteria</taxon>
        <taxon>Pseudomonadati</taxon>
        <taxon>Candidatus Omnitrophota</taxon>
        <taxon>Candidatus Omnitrophus</taxon>
    </lineage>
</organism>
<dbReference type="InterPro" id="IPR004960">
    <property type="entry name" value="LipA_acyltrans"/>
</dbReference>
<dbReference type="Proteomes" id="UP000033428">
    <property type="component" value="Unassembled WGS sequence"/>
</dbReference>
<keyword evidence="2" id="KW-1003">Cell membrane</keyword>
<evidence type="ECO:0000256" key="3">
    <source>
        <dbReference type="ARBA" id="ARBA00022519"/>
    </source>
</evidence>
<reference evidence="7 8" key="1">
    <citation type="submission" date="2015-02" db="EMBL/GenBank/DDBJ databases">
        <title>Single-cell genomics of uncultivated deep-branching MTB reveals a conserved set of magnetosome genes.</title>
        <authorList>
            <person name="Kolinko S."/>
            <person name="Richter M."/>
            <person name="Glockner F.O."/>
            <person name="Brachmann A."/>
            <person name="Schuler D."/>
        </authorList>
    </citation>
    <scope>NUCLEOTIDE SEQUENCE [LARGE SCALE GENOMIC DNA]</scope>
    <source>
        <strain evidence="7">SKK-01</strain>
    </source>
</reference>
<keyword evidence="4 7" id="KW-0808">Transferase</keyword>
<accession>A0A0F0CQZ8</accession>
<dbReference type="GO" id="GO:0016746">
    <property type="term" value="F:acyltransferase activity"/>
    <property type="evidence" value="ECO:0007669"/>
    <property type="project" value="UniProtKB-KW"/>
</dbReference>
<evidence type="ECO:0000313" key="7">
    <source>
        <dbReference type="EMBL" id="KJJ85687.1"/>
    </source>
</evidence>
<dbReference type="EMBL" id="JYNY01000092">
    <property type="protein sequence ID" value="KJJ85687.1"/>
    <property type="molecule type" value="Genomic_DNA"/>
</dbReference>
<evidence type="ECO:0000256" key="2">
    <source>
        <dbReference type="ARBA" id="ARBA00022475"/>
    </source>
</evidence>
<keyword evidence="8" id="KW-1185">Reference proteome</keyword>
<dbReference type="PANTHER" id="PTHR30606">
    <property type="entry name" value="LIPID A BIOSYNTHESIS LAUROYL ACYLTRANSFERASE"/>
    <property type="match status" value="1"/>
</dbReference>
<dbReference type="GO" id="GO:0005886">
    <property type="term" value="C:plasma membrane"/>
    <property type="evidence" value="ECO:0007669"/>
    <property type="project" value="UniProtKB-SubCell"/>
</dbReference>
<keyword evidence="5" id="KW-0472">Membrane</keyword>
<comment type="caution">
    <text evidence="7">The sequence shown here is derived from an EMBL/GenBank/DDBJ whole genome shotgun (WGS) entry which is preliminary data.</text>
</comment>
<name>A0A0F0CQZ8_9BACT</name>
<evidence type="ECO:0000256" key="1">
    <source>
        <dbReference type="ARBA" id="ARBA00004533"/>
    </source>
</evidence>
<gene>
    <name evidence="7" type="ORF">OMAG_000449</name>
</gene>
<dbReference type="EC" id="2.3.1.-" evidence="7"/>
<dbReference type="PATRIC" id="fig|1609969.3.peg.508"/>
<comment type="subcellular location">
    <subcellularLocation>
        <location evidence="1">Cell inner membrane</location>
    </subcellularLocation>
</comment>
<evidence type="ECO:0000256" key="5">
    <source>
        <dbReference type="ARBA" id="ARBA00023136"/>
    </source>
</evidence>
<dbReference type="Pfam" id="PF03279">
    <property type="entry name" value="Lip_A_acyltrans"/>
    <property type="match status" value="1"/>
</dbReference>